<dbReference type="Gene3D" id="1.20.120.450">
    <property type="entry name" value="dinb family like domain"/>
    <property type="match status" value="1"/>
</dbReference>
<dbReference type="InterPro" id="IPR034660">
    <property type="entry name" value="DinB/YfiT-like"/>
</dbReference>
<evidence type="ECO:0000313" key="3">
    <source>
        <dbReference type="Proteomes" id="UP000316609"/>
    </source>
</evidence>
<organism evidence="2 3">
    <name type="scientific">Eiseniibacteriota bacterium</name>
    <dbReference type="NCBI Taxonomy" id="2212470"/>
    <lineage>
        <taxon>Bacteria</taxon>
        <taxon>Candidatus Eiseniibacteriota</taxon>
    </lineage>
</organism>
<accession>A0A538TUQ4</accession>
<dbReference type="SUPFAM" id="SSF109854">
    <property type="entry name" value="DinB/YfiT-like putative metalloenzymes"/>
    <property type="match status" value="1"/>
</dbReference>
<dbReference type="InterPro" id="IPR024775">
    <property type="entry name" value="DinB-like"/>
</dbReference>
<dbReference type="Pfam" id="PF12867">
    <property type="entry name" value="DinB_2"/>
    <property type="match status" value="1"/>
</dbReference>
<evidence type="ECO:0000313" key="2">
    <source>
        <dbReference type="EMBL" id="TMQ67328.1"/>
    </source>
</evidence>
<reference evidence="2 3" key="1">
    <citation type="journal article" date="2019" name="Nat. Microbiol.">
        <title>Mediterranean grassland soil C-N compound turnover is dependent on rainfall and depth, and is mediated by genomically divergent microorganisms.</title>
        <authorList>
            <person name="Diamond S."/>
            <person name="Andeer P.F."/>
            <person name="Li Z."/>
            <person name="Crits-Christoph A."/>
            <person name="Burstein D."/>
            <person name="Anantharaman K."/>
            <person name="Lane K.R."/>
            <person name="Thomas B.C."/>
            <person name="Pan C."/>
            <person name="Northen T.R."/>
            <person name="Banfield J.F."/>
        </authorList>
    </citation>
    <scope>NUCLEOTIDE SEQUENCE [LARGE SCALE GENOMIC DNA]</scope>
    <source>
        <strain evidence="2">WS_8</strain>
    </source>
</reference>
<evidence type="ECO:0000259" key="1">
    <source>
        <dbReference type="Pfam" id="PF12867"/>
    </source>
</evidence>
<comment type="caution">
    <text evidence="2">The sequence shown here is derived from an EMBL/GenBank/DDBJ whole genome shotgun (WGS) entry which is preliminary data.</text>
</comment>
<dbReference type="Proteomes" id="UP000316609">
    <property type="component" value="Unassembled WGS sequence"/>
</dbReference>
<feature type="domain" description="DinB-like" evidence="1">
    <location>
        <begin position="6"/>
        <end position="125"/>
    </location>
</feature>
<dbReference type="AlphaFoldDB" id="A0A538TUQ4"/>
<protein>
    <submittedName>
        <fullName evidence="2">DinB family protein</fullName>
    </submittedName>
</protein>
<name>A0A538TUQ4_UNCEI</name>
<proteinExistence type="predicted"/>
<sequence length="139" mass="15605">MQSIHLIPRNGGCHTLWVLGHLAYIEALVIRAFMLGEANPLAEWEQTFDGADTSGDISQFPPFDQVLAKCREVRESTLALLASLSEEDLDKVSARVPVGFEETFGTYRLCLQYVADHWYMHRGQLADARRAAGLGRIWV</sequence>
<gene>
    <name evidence="2" type="ORF">E6K78_05165</name>
</gene>
<dbReference type="EMBL" id="VBOY01000042">
    <property type="protein sequence ID" value="TMQ67328.1"/>
    <property type="molecule type" value="Genomic_DNA"/>
</dbReference>